<feature type="active site" description="Tele-phosphohistidine intermediate" evidence="1">
    <location>
        <position position="9"/>
    </location>
</feature>
<dbReference type="EMBL" id="FOQE01000002">
    <property type="protein sequence ID" value="SFH54060.1"/>
    <property type="molecule type" value="Genomic_DNA"/>
</dbReference>
<feature type="binding site" evidence="2">
    <location>
        <begin position="85"/>
        <end position="88"/>
    </location>
    <ligand>
        <name>substrate</name>
    </ligand>
</feature>
<dbReference type="InterPro" id="IPR013078">
    <property type="entry name" value="His_Pase_superF_clade-1"/>
</dbReference>
<feature type="binding site" evidence="2">
    <location>
        <begin position="112"/>
        <end position="113"/>
    </location>
    <ligand>
        <name>substrate</name>
    </ligand>
</feature>
<dbReference type="RefSeq" id="WP_092090818.1">
    <property type="nucleotide sequence ID" value="NZ_FOQE01000002.1"/>
</dbReference>
<proteinExistence type="predicted"/>
<feature type="binding site" evidence="2">
    <location>
        <begin position="8"/>
        <end position="15"/>
    </location>
    <ligand>
        <name>substrate</name>
    </ligand>
</feature>
<accession>A0A1I3AVT5</accession>
<dbReference type="Proteomes" id="UP000198668">
    <property type="component" value="Unassembled WGS sequence"/>
</dbReference>
<dbReference type="GO" id="GO:0016791">
    <property type="term" value="F:phosphatase activity"/>
    <property type="evidence" value="ECO:0007669"/>
    <property type="project" value="TreeGrafter"/>
</dbReference>
<dbReference type="GO" id="GO:0005737">
    <property type="term" value="C:cytoplasm"/>
    <property type="evidence" value="ECO:0007669"/>
    <property type="project" value="TreeGrafter"/>
</dbReference>
<feature type="binding site" evidence="2">
    <location>
        <position position="59"/>
    </location>
    <ligand>
        <name>substrate</name>
    </ligand>
</feature>
<evidence type="ECO:0000256" key="1">
    <source>
        <dbReference type="PIRSR" id="PIRSR613078-1"/>
    </source>
</evidence>
<dbReference type="OrthoDB" id="9782128at2"/>
<evidence type="ECO:0000313" key="4">
    <source>
        <dbReference type="Proteomes" id="UP000198668"/>
    </source>
</evidence>
<feature type="active site" description="Proton donor/acceptor" evidence="1">
    <location>
        <position position="85"/>
    </location>
</feature>
<dbReference type="Pfam" id="PF00300">
    <property type="entry name" value="His_Phos_1"/>
    <property type="match status" value="1"/>
</dbReference>
<dbReference type="PANTHER" id="PTHR48100:SF1">
    <property type="entry name" value="HISTIDINE PHOSPHATASE FAMILY PROTEIN-RELATED"/>
    <property type="match status" value="1"/>
</dbReference>
<dbReference type="AlphaFoldDB" id="A0A1I3AVT5"/>
<name>A0A1I3AVT5_9LACT</name>
<evidence type="ECO:0000256" key="2">
    <source>
        <dbReference type="PIRSR" id="PIRSR613078-2"/>
    </source>
</evidence>
<dbReference type="InterPro" id="IPR029033">
    <property type="entry name" value="His_PPase_superfam"/>
</dbReference>
<reference evidence="3 4" key="1">
    <citation type="submission" date="2016-10" db="EMBL/GenBank/DDBJ databases">
        <authorList>
            <person name="de Groot N.N."/>
        </authorList>
    </citation>
    <scope>NUCLEOTIDE SEQUENCE [LARGE SCALE GENOMIC DNA]</scope>
    <source>
        <strain evidence="3 4">DSM 27630</strain>
    </source>
</reference>
<dbReference type="PANTHER" id="PTHR48100">
    <property type="entry name" value="BROAD-SPECIFICITY PHOSPHATASE YOR283W-RELATED"/>
    <property type="match status" value="1"/>
</dbReference>
<dbReference type="SUPFAM" id="SSF53254">
    <property type="entry name" value="Phosphoglycerate mutase-like"/>
    <property type="match status" value="1"/>
</dbReference>
<dbReference type="CDD" id="cd07067">
    <property type="entry name" value="HP_PGM_like"/>
    <property type="match status" value="1"/>
</dbReference>
<dbReference type="Gene3D" id="3.40.50.1240">
    <property type="entry name" value="Phosphoglycerate mutase-like"/>
    <property type="match status" value="1"/>
</dbReference>
<dbReference type="SMART" id="SM00855">
    <property type="entry name" value="PGAM"/>
    <property type="match status" value="1"/>
</dbReference>
<protein>
    <submittedName>
        <fullName evidence="3">Probable phosphoglycerate mutase</fullName>
    </submittedName>
</protein>
<organism evidence="3 4">
    <name type="scientific">Pisciglobus halotolerans</name>
    <dbReference type="NCBI Taxonomy" id="745365"/>
    <lineage>
        <taxon>Bacteria</taxon>
        <taxon>Bacillati</taxon>
        <taxon>Bacillota</taxon>
        <taxon>Bacilli</taxon>
        <taxon>Lactobacillales</taxon>
        <taxon>Carnobacteriaceae</taxon>
    </lineage>
</organism>
<keyword evidence="4" id="KW-1185">Reference proteome</keyword>
<gene>
    <name evidence="3" type="ORF">SAMN04489868_10238</name>
</gene>
<sequence>MQRLFFVRHGKTTLNLAHHVQGGAIDSPLLDESREEAVKTGEALAPFNISQVIASPQHRAVETAELITKQFPHPFDIHFSNDFKEMDYGTWEGLPIAELSKRDAELFEHLIRRPEKYDPTPIQGETYQQLVTRGKRTVEQAIAAFPDTDILFVGHAILTMCTLLSLLGKDVKDFRSFEPLDNTSVTILNYQHRQFSLNVWNQTDHLR</sequence>
<evidence type="ECO:0000313" key="3">
    <source>
        <dbReference type="EMBL" id="SFH54060.1"/>
    </source>
</evidence>
<dbReference type="InterPro" id="IPR050275">
    <property type="entry name" value="PGM_Phosphatase"/>
</dbReference>